<dbReference type="EMBL" id="CAJPVJ010053836">
    <property type="protein sequence ID" value="CAG2183422.1"/>
    <property type="molecule type" value="Genomic_DNA"/>
</dbReference>
<evidence type="ECO:0000256" key="9">
    <source>
        <dbReference type="ARBA" id="ARBA00047863"/>
    </source>
</evidence>
<evidence type="ECO:0000313" key="19">
    <source>
        <dbReference type="Proteomes" id="UP000728032"/>
    </source>
</evidence>
<evidence type="ECO:0000313" key="18">
    <source>
        <dbReference type="EMBL" id="CAD7666386.1"/>
    </source>
</evidence>
<comment type="catalytic activity">
    <reaction evidence="16">
        <text>12-(9Z-hexadecenoyloxy)-octadecanoate + H2O = 12-hydroxyoctadecanoate + (9Z)-hexadecenoate + H(+)</text>
        <dbReference type="Rhea" id="RHEA:52072"/>
        <dbReference type="ChEBI" id="CHEBI:15377"/>
        <dbReference type="ChEBI" id="CHEBI:15378"/>
        <dbReference type="ChEBI" id="CHEBI:32372"/>
        <dbReference type="ChEBI" id="CHEBI:84201"/>
        <dbReference type="ChEBI" id="CHEBI:136312"/>
    </reaction>
    <physiologicalReaction direction="left-to-right" evidence="16">
        <dbReference type="Rhea" id="RHEA:52073"/>
    </physiologicalReaction>
</comment>
<evidence type="ECO:0000256" key="4">
    <source>
        <dbReference type="ARBA" id="ARBA00022692"/>
    </source>
</evidence>
<evidence type="ECO:0000256" key="8">
    <source>
        <dbReference type="ARBA" id="ARBA00047427"/>
    </source>
</evidence>
<proteinExistence type="inferred from homology"/>
<name>A0A7R9MU72_9ACAR</name>
<comment type="catalytic activity">
    <reaction evidence="12">
        <text>9-(9Z-octadecenoyloxy)-octadecanoate + H2O = 9-hydroxy-octadecanoate + (9Z)-octadecenoate + H(+)</text>
        <dbReference type="Rhea" id="RHEA:52048"/>
        <dbReference type="ChEBI" id="CHEBI:15377"/>
        <dbReference type="ChEBI" id="CHEBI:15378"/>
        <dbReference type="ChEBI" id="CHEBI:30823"/>
        <dbReference type="ChEBI" id="CHEBI:136282"/>
        <dbReference type="ChEBI" id="CHEBI:136286"/>
    </reaction>
    <physiologicalReaction direction="left-to-right" evidence="12">
        <dbReference type="Rhea" id="RHEA:52049"/>
    </physiologicalReaction>
</comment>
<keyword evidence="4 17" id="KW-0812">Transmembrane</keyword>
<evidence type="ECO:0000256" key="2">
    <source>
        <dbReference type="ARBA" id="ARBA00004127"/>
    </source>
</evidence>
<organism evidence="18">
    <name type="scientific">Oppiella nova</name>
    <dbReference type="NCBI Taxonomy" id="334625"/>
    <lineage>
        <taxon>Eukaryota</taxon>
        <taxon>Metazoa</taxon>
        <taxon>Ecdysozoa</taxon>
        <taxon>Arthropoda</taxon>
        <taxon>Chelicerata</taxon>
        <taxon>Arachnida</taxon>
        <taxon>Acari</taxon>
        <taxon>Acariformes</taxon>
        <taxon>Sarcoptiformes</taxon>
        <taxon>Oribatida</taxon>
        <taxon>Brachypylina</taxon>
        <taxon>Oppioidea</taxon>
        <taxon>Oppiidae</taxon>
        <taxon>Oppiella</taxon>
    </lineage>
</organism>
<evidence type="ECO:0000256" key="16">
    <source>
        <dbReference type="ARBA" id="ARBA00049428"/>
    </source>
</evidence>
<dbReference type="Pfam" id="PF04750">
    <property type="entry name" value="Far-17a_AIG1"/>
    <property type="match status" value="1"/>
</dbReference>
<comment type="catalytic activity">
    <reaction evidence="14">
        <text>13-(9Z-octadecenoyloxy)-octadecanoate + H2O = 13-hydroxy-octadecanoate + (9Z)-octadecenoate + H(+)</text>
        <dbReference type="Rhea" id="RHEA:52064"/>
        <dbReference type="ChEBI" id="CHEBI:15377"/>
        <dbReference type="ChEBI" id="CHEBI:15378"/>
        <dbReference type="ChEBI" id="CHEBI:30823"/>
        <dbReference type="ChEBI" id="CHEBI:136303"/>
        <dbReference type="ChEBI" id="CHEBI:136304"/>
    </reaction>
    <physiologicalReaction direction="left-to-right" evidence="14">
        <dbReference type="Rhea" id="RHEA:52065"/>
    </physiologicalReaction>
</comment>
<feature type="transmembrane region" description="Helical" evidence="17">
    <location>
        <begin position="94"/>
        <end position="114"/>
    </location>
</feature>
<evidence type="ECO:0000256" key="12">
    <source>
        <dbReference type="ARBA" id="ARBA00048800"/>
    </source>
</evidence>
<comment type="catalytic activity">
    <reaction evidence="8">
        <text>13-octadecanoyloxy-octadecanoate + H2O = 13-hydroxy-octadecanoate + octadecanoate + H(+)</text>
        <dbReference type="Rhea" id="RHEA:52084"/>
        <dbReference type="ChEBI" id="CHEBI:15377"/>
        <dbReference type="ChEBI" id="CHEBI:15378"/>
        <dbReference type="ChEBI" id="CHEBI:25629"/>
        <dbReference type="ChEBI" id="CHEBI:136304"/>
        <dbReference type="ChEBI" id="CHEBI:136335"/>
    </reaction>
    <physiologicalReaction direction="left-to-right" evidence="8">
        <dbReference type="Rhea" id="RHEA:52085"/>
    </physiologicalReaction>
</comment>
<keyword evidence="19" id="KW-1185">Reference proteome</keyword>
<dbReference type="GO" id="GO:0016020">
    <property type="term" value="C:membrane"/>
    <property type="evidence" value="ECO:0007669"/>
    <property type="project" value="InterPro"/>
</dbReference>
<dbReference type="OrthoDB" id="1898221at2759"/>
<comment type="catalytic activity">
    <reaction evidence="9">
        <text>9-hexadecanoyloxy-octadecanoate + H2O = 9-hydroxy-octadecanoate + hexadecanoate + H(+)</text>
        <dbReference type="Rhea" id="RHEA:52052"/>
        <dbReference type="ChEBI" id="CHEBI:7896"/>
        <dbReference type="ChEBI" id="CHEBI:15377"/>
        <dbReference type="ChEBI" id="CHEBI:15378"/>
        <dbReference type="ChEBI" id="CHEBI:83670"/>
        <dbReference type="ChEBI" id="CHEBI:136286"/>
    </reaction>
    <physiologicalReaction direction="left-to-right" evidence="9">
        <dbReference type="Rhea" id="RHEA:52053"/>
    </physiologicalReaction>
</comment>
<dbReference type="InterPro" id="IPR006838">
    <property type="entry name" value="ADTRP_AIG1"/>
</dbReference>
<protein>
    <submittedName>
        <fullName evidence="18">Uncharacterized protein</fullName>
    </submittedName>
</protein>
<comment type="catalytic activity">
    <reaction evidence="15">
        <text>13-(9Z-hexadecenoyloxy)-octadecanoate + H2O = 13-hydroxy-octadecanoate + (9Z)-hexadecenoate + H(+)</text>
        <dbReference type="Rhea" id="RHEA:52076"/>
        <dbReference type="ChEBI" id="CHEBI:15377"/>
        <dbReference type="ChEBI" id="CHEBI:15378"/>
        <dbReference type="ChEBI" id="CHEBI:32372"/>
        <dbReference type="ChEBI" id="CHEBI:136304"/>
        <dbReference type="ChEBI" id="CHEBI:136315"/>
    </reaction>
    <physiologicalReaction direction="left-to-right" evidence="15">
        <dbReference type="Rhea" id="RHEA:52077"/>
    </physiologicalReaction>
</comment>
<dbReference type="GO" id="GO:0012505">
    <property type="term" value="C:endomembrane system"/>
    <property type="evidence" value="ECO:0007669"/>
    <property type="project" value="UniProtKB-SubCell"/>
</dbReference>
<reference evidence="18" key="1">
    <citation type="submission" date="2020-11" db="EMBL/GenBank/DDBJ databases">
        <authorList>
            <person name="Tran Van P."/>
        </authorList>
    </citation>
    <scope>NUCLEOTIDE SEQUENCE</scope>
</reference>
<comment type="catalytic activity">
    <reaction evidence="7">
        <text>12-hexadecanoyloxy-octadecanoate + H2O = 12-hydroxyoctadecanoate + hexadecanoate + H(+)</text>
        <dbReference type="Rhea" id="RHEA:52056"/>
        <dbReference type="ChEBI" id="CHEBI:7896"/>
        <dbReference type="ChEBI" id="CHEBI:15377"/>
        <dbReference type="ChEBI" id="CHEBI:15378"/>
        <dbReference type="ChEBI" id="CHEBI:83677"/>
        <dbReference type="ChEBI" id="CHEBI:84201"/>
    </reaction>
    <physiologicalReaction direction="left-to-right" evidence="7">
        <dbReference type="Rhea" id="RHEA:52057"/>
    </physiologicalReaction>
</comment>
<evidence type="ECO:0000256" key="10">
    <source>
        <dbReference type="ARBA" id="ARBA00048680"/>
    </source>
</evidence>
<dbReference type="PANTHER" id="PTHR10989:SF16">
    <property type="entry name" value="AT02829P-RELATED"/>
    <property type="match status" value="1"/>
</dbReference>
<dbReference type="PANTHER" id="PTHR10989">
    <property type="entry name" value="ANDROGEN-INDUCED PROTEIN 1-RELATED"/>
    <property type="match status" value="1"/>
</dbReference>
<evidence type="ECO:0000256" key="7">
    <source>
        <dbReference type="ARBA" id="ARBA00047368"/>
    </source>
</evidence>
<dbReference type="EMBL" id="OC968661">
    <property type="protein sequence ID" value="CAD7666386.1"/>
    <property type="molecule type" value="Genomic_DNA"/>
</dbReference>
<evidence type="ECO:0000256" key="15">
    <source>
        <dbReference type="ARBA" id="ARBA00049322"/>
    </source>
</evidence>
<dbReference type="AlphaFoldDB" id="A0A7R9MU72"/>
<evidence type="ECO:0000256" key="6">
    <source>
        <dbReference type="ARBA" id="ARBA00023136"/>
    </source>
</evidence>
<keyword evidence="6 17" id="KW-0472">Membrane</keyword>
<keyword evidence="5 17" id="KW-1133">Transmembrane helix</keyword>
<evidence type="ECO:0000256" key="17">
    <source>
        <dbReference type="SAM" id="Phobius"/>
    </source>
</evidence>
<comment type="catalytic activity">
    <reaction evidence="11">
        <text>12-(9Z-octadecenoyloxy)-octadecanoate + H2O = 12-hydroxyoctadecanoate + (9Z)-octadecenoate + H(+)</text>
        <dbReference type="Rhea" id="RHEA:52060"/>
        <dbReference type="ChEBI" id="CHEBI:15377"/>
        <dbReference type="ChEBI" id="CHEBI:15378"/>
        <dbReference type="ChEBI" id="CHEBI:30823"/>
        <dbReference type="ChEBI" id="CHEBI:84201"/>
        <dbReference type="ChEBI" id="CHEBI:136302"/>
    </reaction>
    <physiologicalReaction direction="left-to-right" evidence="11">
        <dbReference type="Rhea" id="RHEA:52061"/>
    </physiologicalReaction>
</comment>
<feature type="non-terminal residue" evidence="18">
    <location>
        <position position="1"/>
    </location>
</feature>
<feature type="transmembrane region" description="Helical" evidence="17">
    <location>
        <begin position="52"/>
        <end position="74"/>
    </location>
</feature>
<accession>A0A7R9MU72</accession>
<gene>
    <name evidence="18" type="ORF">ONB1V03_LOCUS22843</name>
</gene>
<comment type="catalytic activity">
    <reaction evidence="10">
        <text>12-octadecanoyloxy-octadecanoate + H2O = 12-hydroxyoctadecanoate + octadecanoate + H(+)</text>
        <dbReference type="Rhea" id="RHEA:52080"/>
        <dbReference type="ChEBI" id="CHEBI:15377"/>
        <dbReference type="ChEBI" id="CHEBI:15378"/>
        <dbReference type="ChEBI" id="CHEBI:25629"/>
        <dbReference type="ChEBI" id="CHEBI:84201"/>
        <dbReference type="ChEBI" id="CHEBI:136330"/>
    </reaction>
    <physiologicalReaction direction="left-to-right" evidence="10">
        <dbReference type="Rhea" id="RHEA:52081"/>
    </physiologicalReaction>
</comment>
<comment type="catalytic activity">
    <reaction evidence="13">
        <text>9-octadecanoyloxy-octadecanoate + H2O = 9-hydroxy-octadecanoate + octadecanoate + H(+)</text>
        <dbReference type="Rhea" id="RHEA:52096"/>
        <dbReference type="ChEBI" id="CHEBI:15377"/>
        <dbReference type="ChEBI" id="CHEBI:15378"/>
        <dbReference type="ChEBI" id="CHEBI:25629"/>
        <dbReference type="ChEBI" id="CHEBI:136286"/>
        <dbReference type="ChEBI" id="CHEBI:136373"/>
    </reaction>
    <physiologicalReaction direction="left-to-right" evidence="13">
        <dbReference type="Rhea" id="RHEA:52097"/>
    </physiologicalReaction>
</comment>
<comment type="catalytic activity">
    <reaction evidence="1">
        <text>9-(9Z-hexadecenoyloxy)-octadecanoate + H2O = (9Z)-hexadecenoate + 9-hydroxy-octadecanoate + H(+)</text>
        <dbReference type="Rhea" id="RHEA:52068"/>
        <dbReference type="ChEBI" id="CHEBI:15377"/>
        <dbReference type="ChEBI" id="CHEBI:15378"/>
        <dbReference type="ChEBI" id="CHEBI:32372"/>
        <dbReference type="ChEBI" id="CHEBI:136286"/>
        <dbReference type="ChEBI" id="CHEBI:136309"/>
    </reaction>
    <physiologicalReaction direction="left-to-right" evidence="1">
        <dbReference type="Rhea" id="RHEA:52069"/>
    </physiologicalReaction>
</comment>
<comment type="subcellular location">
    <subcellularLocation>
        <location evidence="2">Endomembrane system</location>
        <topology evidence="2">Multi-pass membrane protein</topology>
    </subcellularLocation>
</comment>
<feature type="transmembrane region" description="Helical" evidence="17">
    <location>
        <begin position="22"/>
        <end position="40"/>
    </location>
</feature>
<evidence type="ECO:0000256" key="5">
    <source>
        <dbReference type="ARBA" id="ARBA00022989"/>
    </source>
</evidence>
<evidence type="ECO:0000256" key="14">
    <source>
        <dbReference type="ARBA" id="ARBA00049296"/>
    </source>
</evidence>
<evidence type="ECO:0000256" key="3">
    <source>
        <dbReference type="ARBA" id="ARBA00009300"/>
    </source>
</evidence>
<evidence type="ECO:0000256" key="13">
    <source>
        <dbReference type="ARBA" id="ARBA00049221"/>
    </source>
</evidence>
<dbReference type="Proteomes" id="UP000728032">
    <property type="component" value="Unassembled WGS sequence"/>
</dbReference>
<comment type="similarity">
    <text evidence="3">Belongs to the AIG1 family.</text>
</comment>
<evidence type="ECO:0000256" key="11">
    <source>
        <dbReference type="ARBA" id="ARBA00048701"/>
    </source>
</evidence>
<sequence length="125" mass="14582">MYWTLYLIDKEYVVNDASGDGYPWWLTHAGHSMVVPILLLEALTTYHRRSRLVIEMSILIALVGSYVLWIYYLGLVQHIWVYGILCKISTVNRVVILCGFGVYAIVLYLIGLLLHKILWPQRRQE</sequence>
<evidence type="ECO:0000256" key="1">
    <source>
        <dbReference type="ARBA" id="ARBA00000923"/>
    </source>
</evidence>